<dbReference type="AlphaFoldDB" id="A0A6G9APR2"/>
<keyword evidence="2" id="KW-0472">Membrane</keyword>
<proteinExistence type="predicted"/>
<keyword evidence="2" id="KW-1133">Transmembrane helix</keyword>
<evidence type="ECO:0000313" key="4">
    <source>
        <dbReference type="Proteomes" id="UP000501802"/>
    </source>
</evidence>
<feature type="transmembrane region" description="Helical" evidence="2">
    <location>
        <begin position="40"/>
        <end position="62"/>
    </location>
</feature>
<dbReference type="KEGG" id="spib:G8759_18600"/>
<protein>
    <recommendedName>
        <fullName evidence="5">DUF4175 domain-containing protein</fullName>
    </recommendedName>
</protein>
<evidence type="ECO:0000256" key="2">
    <source>
        <dbReference type="SAM" id="Phobius"/>
    </source>
</evidence>
<gene>
    <name evidence="3" type="ORF">G8759_18600</name>
</gene>
<feature type="compositionally biased region" description="Basic and acidic residues" evidence="1">
    <location>
        <begin position="516"/>
        <end position="538"/>
    </location>
</feature>
<evidence type="ECO:0000256" key="1">
    <source>
        <dbReference type="SAM" id="MobiDB-lite"/>
    </source>
</evidence>
<evidence type="ECO:0000313" key="3">
    <source>
        <dbReference type="EMBL" id="QIP14482.1"/>
    </source>
</evidence>
<evidence type="ECO:0008006" key="5">
    <source>
        <dbReference type="Google" id="ProtNLM"/>
    </source>
</evidence>
<feature type="transmembrane region" description="Helical" evidence="2">
    <location>
        <begin position="15"/>
        <end position="34"/>
    </location>
</feature>
<feature type="transmembrane region" description="Helical" evidence="2">
    <location>
        <begin position="120"/>
        <end position="140"/>
    </location>
</feature>
<keyword evidence="4" id="KW-1185">Reference proteome</keyword>
<keyword evidence="2" id="KW-0812">Transmembrane</keyword>
<dbReference type="RefSeq" id="WP_167210628.1">
    <property type="nucleotide sequence ID" value="NZ_CP050063.1"/>
</dbReference>
<feature type="region of interest" description="Disordered" evidence="1">
    <location>
        <begin position="504"/>
        <end position="538"/>
    </location>
</feature>
<accession>A0A6G9APR2</accession>
<reference evidence="3 4" key="1">
    <citation type="submission" date="2020-03" db="EMBL/GenBank/DDBJ databases">
        <authorList>
            <person name="Kim M.K."/>
        </authorList>
    </citation>
    <scope>NUCLEOTIDE SEQUENCE [LARGE SCALE GENOMIC DNA]</scope>
    <source>
        <strain evidence="3 4">BT328</strain>
    </source>
</reference>
<dbReference type="Proteomes" id="UP000501802">
    <property type="component" value="Chromosome"/>
</dbReference>
<dbReference type="EMBL" id="CP050063">
    <property type="protein sequence ID" value="QIP14482.1"/>
    <property type="molecule type" value="Genomic_DNA"/>
</dbReference>
<name>A0A6G9APR2_9BACT</name>
<sequence length="750" mass="83790">MTDPRQILSSVSKQLYANALLRCLVLAISAYILTATFTNSLIPALLAGFAGLGLGIFLGKLYQDKKPQAIRLIHQTVGDTEYSLPLLDKTQLNVAEQLQLERLSERIREAKIPTVIFSRLWVYGIVLLAALGIRFGYPLLQRSEPVPPKLGETQATLISVEKPVAPSFKSAQLHIQPPAYTRLPERTSSDLNAAAINGSMLTWRMLFSDNRNLSVRLVSNRGVEVRFKPSAAGFIYQDKLISSGLYAIKAYWSGLAGKDSLVYQSDFYRLEAQPDLAPKIVPVSKELYSYHYLKDPKSIGLSATISDDFSVSQAFIVATLARGSGENVKFREVKMPLDKTNFKEAKLTKQIDLKALNFAPGDELYYYWAAFDNRQPEPNFTKSDTYFLVYKDTTKAEEGELATMAVNIMPEYFRSQRQIIIDTEKLIAKRKTLSDKSGATMAFKSLSNEIGFDQKALRLRYGQFLGEEFEKSIGGGGPPPLPTNSDGAVVSGMAAIQAYMHKHDEGEGEQTAAPQRESHTQDDGHNHGGGGHADDGKDPLAALMEQYVHSHDDAETNTFHEQSTRSLLKMALEQMWQSELHLRLYEPEKALPFEKKALEYLKLSQQKARSFVKKTGFDPPPIKELETRLTGELKNVNASATQKRVYDQPRLELLVGEVLGFLSLEQLSPSQRQTVQQLGNTLADRVVNSGLPNWSVLTGLQKLAGGKTLTDPEKKQLKTKLYDLAGTSLQTSRSYTSERKLERSFWHHLR</sequence>
<organism evidence="3 4">
    <name type="scientific">Spirosoma aureum</name>
    <dbReference type="NCBI Taxonomy" id="2692134"/>
    <lineage>
        <taxon>Bacteria</taxon>
        <taxon>Pseudomonadati</taxon>
        <taxon>Bacteroidota</taxon>
        <taxon>Cytophagia</taxon>
        <taxon>Cytophagales</taxon>
        <taxon>Cytophagaceae</taxon>
        <taxon>Spirosoma</taxon>
    </lineage>
</organism>